<dbReference type="AlphaFoldDB" id="A0A1I0NHA3"/>
<dbReference type="Proteomes" id="UP000199469">
    <property type="component" value="Unassembled WGS sequence"/>
</dbReference>
<protein>
    <recommendedName>
        <fullName evidence="4">C1q domain-containing protein</fullName>
    </recommendedName>
</protein>
<accession>A0A1I0NHA3</accession>
<reference evidence="3" key="1">
    <citation type="submission" date="2016-10" db="EMBL/GenBank/DDBJ databases">
        <authorList>
            <person name="Varghese N."/>
            <person name="Submissions S."/>
        </authorList>
    </citation>
    <scope>NUCLEOTIDE SEQUENCE [LARGE SCALE GENOMIC DNA]</scope>
    <source>
        <strain evidence="3">DSM 17724</strain>
    </source>
</reference>
<evidence type="ECO:0008006" key="4">
    <source>
        <dbReference type="Google" id="ProtNLM"/>
    </source>
</evidence>
<gene>
    <name evidence="2" type="ORF">SAMN05421841_0597</name>
</gene>
<evidence type="ECO:0000313" key="2">
    <source>
        <dbReference type="EMBL" id="SEW00858.1"/>
    </source>
</evidence>
<keyword evidence="3" id="KW-1185">Reference proteome</keyword>
<keyword evidence="1" id="KW-0732">Signal</keyword>
<dbReference type="RefSeq" id="WP_089790567.1">
    <property type="nucleotide sequence ID" value="NZ_FOIU01000001.1"/>
</dbReference>
<organism evidence="2 3">
    <name type="scientific">Chryseobacterium wanjuense</name>
    <dbReference type="NCBI Taxonomy" id="356305"/>
    <lineage>
        <taxon>Bacteria</taxon>
        <taxon>Pseudomonadati</taxon>
        <taxon>Bacteroidota</taxon>
        <taxon>Flavobacteriia</taxon>
        <taxon>Flavobacteriales</taxon>
        <taxon>Weeksellaceae</taxon>
        <taxon>Chryseobacterium group</taxon>
        <taxon>Chryseobacterium</taxon>
    </lineage>
</organism>
<proteinExistence type="predicted"/>
<dbReference type="EMBL" id="FOIU01000001">
    <property type="protein sequence ID" value="SEW00858.1"/>
    <property type="molecule type" value="Genomic_DNA"/>
</dbReference>
<feature type="signal peptide" evidence="1">
    <location>
        <begin position="1"/>
        <end position="19"/>
    </location>
</feature>
<dbReference type="OrthoDB" id="1241133at2"/>
<feature type="chain" id="PRO_5011537533" description="C1q domain-containing protein" evidence="1">
    <location>
        <begin position="20"/>
        <end position="264"/>
    </location>
</feature>
<evidence type="ECO:0000256" key="1">
    <source>
        <dbReference type="SAM" id="SignalP"/>
    </source>
</evidence>
<evidence type="ECO:0000313" key="3">
    <source>
        <dbReference type="Proteomes" id="UP000199469"/>
    </source>
</evidence>
<name>A0A1I0NHA3_9FLAO</name>
<sequence length="264" mass="26873">MKKKVTLLCSLIAFGVSFAQVGINTSNPQGAFHIDGAKDNNSTGAPTAAQQLNDLIVTSAGNVGVGTTAPSSKVEINSGTANTSGLKLTNLTSASPISAGQTIGVDASGNVVTLPNPTAVGVTPYEVASTTGADFNVDDSSDTLVSGTTQTINIPTGGKALFINFMLGIDFTTVTGTGAGYFRAMLFIDGVATNTYLIIQEPVGSASASGGQQLSYTLNTVKFLTAGNHTLDIRMRRTANNGTAAGTVTGCRPISMSFNASYLN</sequence>